<dbReference type="Proteomes" id="UP000199645">
    <property type="component" value="Unassembled WGS sequence"/>
</dbReference>
<proteinExistence type="predicted"/>
<organism evidence="1 2">
    <name type="scientific">Actinoplanes philippinensis</name>
    <dbReference type="NCBI Taxonomy" id="35752"/>
    <lineage>
        <taxon>Bacteria</taxon>
        <taxon>Bacillati</taxon>
        <taxon>Actinomycetota</taxon>
        <taxon>Actinomycetes</taxon>
        <taxon>Micromonosporales</taxon>
        <taxon>Micromonosporaceae</taxon>
        <taxon>Actinoplanes</taxon>
    </lineage>
</organism>
<dbReference type="EMBL" id="FONV01000034">
    <property type="protein sequence ID" value="SFF95139.1"/>
    <property type="molecule type" value="Genomic_DNA"/>
</dbReference>
<accession>A0A1I2MWW4</accession>
<dbReference type="PANTHER" id="PTHR34129">
    <property type="entry name" value="BLR1139 PROTEIN"/>
    <property type="match status" value="1"/>
</dbReference>
<dbReference type="Pfam" id="PF06108">
    <property type="entry name" value="DUF952"/>
    <property type="match status" value="1"/>
</dbReference>
<dbReference type="PANTHER" id="PTHR34129:SF1">
    <property type="entry name" value="DUF952 DOMAIN-CONTAINING PROTEIN"/>
    <property type="match status" value="1"/>
</dbReference>
<evidence type="ECO:0000313" key="2">
    <source>
        <dbReference type="Proteomes" id="UP000199645"/>
    </source>
</evidence>
<gene>
    <name evidence="1" type="ORF">SAMN05421541_13425</name>
</gene>
<protein>
    <submittedName>
        <fullName evidence="1">Uncharacterized conserved protein, DUF952 family</fullName>
    </submittedName>
</protein>
<evidence type="ECO:0000313" key="1">
    <source>
        <dbReference type="EMBL" id="SFF95139.1"/>
    </source>
</evidence>
<dbReference type="STRING" id="35752.SAMN05421541_13425"/>
<sequence>MIFHLCPRAAWAEAGPFLEAEPFLHCSPADWVHVVADRIFRGRDDMVLLEIDEERLPGQVVWEDGDPPEPDGRQFPHVYGRMPTGAVVAVHDYRPRPDGTFPTVT</sequence>
<dbReference type="OrthoDB" id="5638018at2"/>
<dbReference type="RefSeq" id="WP_093622211.1">
    <property type="nucleotide sequence ID" value="NZ_BOMT01000114.1"/>
</dbReference>
<dbReference type="InterPro" id="IPR009297">
    <property type="entry name" value="DUF952"/>
</dbReference>
<dbReference type="Gene3D" id="3.20.170.20">
    <property type="entry name" value="Protein of unknown function DUF952"/>
    <property type="match status" value="1"/>
</dbReference>
<keyword evidence="2" id="KW-1185">Reference proteome</keyword>
<dbReference type="AlphaFoldDB" id="A0A1I2MWW4"/>
<dbReference type="SUPFAM" id="SSF56399">
    <property type="entry name" value="ADP-ribosylation"/>
    <property type="match status" value="1"/>
</dbReference>
<reference evidence="1 2" key="1">
    <citation type="submission" date="2016-10" db="EMBL/GenBank/DDBJ databases">
        <authorList>
            <person name="de Groot N.N."/>
        </authorList>
    </citation>
    <scope>NUCLEOTIDE SEQUENCE [LARGE SCALE GENOMIC DNA]</scope>
    <source>
        <strain evidence="1 2">DSM 43019</strain>
    </source>
</reference>
<name>A0A1I2MWW4_9ACTN</name>